<dbReference type="Pfam" id="PF02630">
    <property type="entry name" value="SCO1-SenC"/>
    <property type="match status" value="1"/>
</dbReference>
<keyword evidence="3" id="KW-0479">Metal-binding</keyword>
<evidence type="ECO:0000256" key="1">
    <source>
        <dbReference type="ARBA" id="ARBA00010996"/>
    </source>
</evidence>
<dbReference type="PROSITE" id="PS51257">
    <property type="entry name" value="PROKAR_LIPOPROTEIN"/>
    <property type="match status" value="1"/>
</dbReference>
<feature type="binding site" evidence="3">
    <location>
        <position position="65"/>
    </location>
    <ligand>
        <name>Cu cation</name>
        <dbReference type="ChEBI" id="CHEBI:23378"/>
    </ligand>
</feature>
<keyword evidence="2 3" id="KW-0186">Copper</keyword>
<dbReference type="Proteomes" id="UP000270468">
    <property type="component" value="Unassembled WGS sequence"/>
</dbReference>
<accession>A0A3P5XDF3</accession>
<reference evidence="7 8" key="1">
    <citation type="submission" date="2018-11" db="EMBL/GenBank/DDBJ databases">
        <authorList>
            <person name="Criscuolo A."/>
        </authorList>
    </citation>
    <scope>NUCLEOTIDE SEQUENCE [LARGE SCALE GENOMIC DNA]</scope>
    <source>
        <strain evidence="7">ATB-66</strain>
    </source>
</reference>
<dbReference type="PANTHER" id="PTHR12151:SF25">
    <property type="entry name" value="LINALOOL DEHYDRATASE_ISOMERASE DOMAIN-CONTAINING PROTEIN"/>
    <property type="match status" value="1"/>
</dbReference>
<feature type="chain" id="PRO_5018109903" description="Thioredoxin domain-containing protein" evidence="5">
    <location>
        <begin position="28"/>
        <end position="197"/>
    </location>
</feature>
<feature type="binding site" evidence="3">
    <location>
        <position position="69"/>
    </location>
    <ligand>
        <name>Cu cation</name>
        <dbReference type="ChEBI" id="CHEBI:23378"/>
    </ligand>
</feature>
<comment type="similarity">
    <text evidence="1">Belongs to the SCO1/2 family.</text>
</comment>
<dbReference type="CDD" id="cd02968">
    <property type="entry name" value="SCO"/>
    <property type="match status" value="1"/>
</dbReference>
<dbReference type="OrthoDB" id="9811998at2"/>
<evidence type="ECO:0000313" key="7">
    <source>
        <dbReference type="EMBL" id="VDC28880.1"/>
    </source>
</evidence>
<feature type="binding site" evidence="3">
    <location>
        <position position="157"/>
    </location>
    <ligand>
        <name>Cu cation</name>
        <dbReference type="ChEBI" id="CHEBI:23378"/>
    </ligand>
</feature>
<dbReference type="RefSeq" id="WP_124071157.1">
    <property type="nucleotide sequence ID" value="NZ_UXAV01000042.1"/>
</dbReference>
<sequence length="197" mass="22017">MVKKILLPYTLLIVLLLSACTPGGFKADHKYKVEPFEFTNQQNKQVSLDDLKGTVWISQFIFTNCTAACPPMMANMAKLQDLLVKEGIEDYKIVSFSIEPEADTPEVLQEYLSAYDVADESKWEMLTGYSQKKIIDIAAKTFKTAVIDDPANNTVLHGTSFSLVNQKGEFVKSYSGLSDVPYEEIAKDMKALIKQGK</sequence>
<evidence type="ECO:0000259" key="6">
    <source>
        <dbReference type="PROSITE" id="PS51352"/>
    </source>
</evidence>
<protein>
    <recommendedName>
        <fullName evidence="6">Thioredoxin domain-containing protein</fullName>
    </recommendedName>
</protein>
<keyword evidence="5" id="KW-0732">Signal</keyword>
<organism evidence="7 8">
    <name type="scientific">Filibacter tadaridae</name>
    <dbReference type="NCBI Taxonomy" id="2483811"/>
    <lineage>
        <taxon>Bacteria</taxon>
        <taxon>Bacillati</taxon>
        <taxon>Bacillota</taxon>
        <taxon>Bacilli</taxon>
        <taxon>Bacillales</taxon>
        <taxon>Caryophanaceae</taxon>
        <taxon>Filibacter</taxon>
    </lineage>
</organism>
<evidence type="ECO:0000256" key="2">
    <source>
        <dbReference type="ARBA" id="ARBA00023008"/>
    </source>
</evidence>
<feature type="domain" description="Thioredoxin" evidence="6">
    <location>
        <begin position="27"/>
        <end position="194"/>
    </location>
</feature>
<feature type="disulfide bond" description="Redox-active" evidence="4">
    <location>
        <begin position="65"/>
        <end position="69"/>
    </location>
</feature>
<dbReference type="Gene3D" id="3.40.30.10">
    <property type="entry name" value="Glutaredoxin"/>
    <property type="match status" value="1"/>
</dbReference>
<name>A0A3P5XDF3_9BACL</name>
<evidence type="ECO:0000256" key="3">
    <source>
        <dbReference type="PIRSR" id="PIRSR603782-1"/>
    </source>
</evidence>
<dbReference type="PANTHER" id="PTHR12151">
    <property type="entry name" value="ELECTRON TRANSPORT PROTIN SCO1/SENC FAMILY MEMBER"/>
    <property type="match status" value="1"/>
</dbReference>
<keyword evidence="4" id="KW-1015">Disulfide bond</keyword>
<feature type="signal peptide" evidence="5">
    <location>
        <begin position="1"/>
        <end position="27"/>
    </location>
</feature>
<dbReference type="SUPFAM" id="SSF52833">
    <property type="entry name" value="Thioredoxin-like"/>
    <property type="match status" value="1"/>
</dbReference>
<dbReference type="InterPro" id="IPR036249">
    <property type="entry name" value="Thioredoxin-like_sf"/>
</dbReference>
<dbReference type="AlphaFoldDB" id="A0A3P5XDF3"/>
<evidence type="ECO:0000256" key="5">
    <source>
        <dbReference type="SAM" id="SignalP"/>
    </source>
</evidence>
<dbReference type="GO" id="GO:0046872">
    <property type="term" value="F:metal ion binding"/>
    <property type="evidence" value="ECO:0007669"/>
    <property type="project" value="UniProtKB-KW"/>
</dbReference>
<keyword evidence="8" id="KW-1185">Reference proteome</keyword>
<proteinExistence type="inferred from homology"/>
<evidence type="ECO:0000313" key="8">
    <source>
        <dbReference type="Proteomes" id="UP000270468"/>
    </source>
</evidence>
<dbReference type="EMBL" id="UXAV01000042">
    <property type="protein sequence ID" value="VDC28880.1"/>
    <property type="molecule type" value="Genomic_DNA"/>
</dbReference>
<evidence type="ECO:0000256" key="4">
    <source>
        <dbReference type="PIRSR" id="PIRSR603782-2"/>
    </source>
</evidence>
<dbReference type="PROSITE" id="PS51352">
    <property type="entry name" value="THIOREDOXIN_2"/>
    <property type="match status" value="1"/>
</dbReference>
<dbReference type="InterPro" id="IPR003782">
    <property type="entry name" value="SCO1/SenC"/>
</dbReference>
<gene>
    <name evidence="7" type="ORF">FILTAD_01884</name>
</gene>
<dbReference type="InterPro" id="IPR013766">
    <property type="entry name" value="Thioredoxin_domain"/>
</dbReference>